<dbReference type="SUPFAM" id="SSF63825">
    <property type="entry name" value="YWTD domain"/>
    <property type="match status" value="1"/>
</dbReference>
<dbReference type="SMART" id="SM00089">
    <property type="entry name" value="PKD"/>
    <property type="match status" value="1"/>
</dbReference>
<dbReference type="SUPFAM" id="SSF49299">
    <property type="entry name" value="PKD domain"/>
    <property type="match status" value="1"/>
</dbReference>
<feature type="domain" description="PKD" evidence="1">
    <location>
        <begin position="38"/>
        <end position="104"/>
    </location>
</feature>
<accession>A0A645B5S4</accession>
<gene>
    <name evidence="2" type="ORF">SDC9_107644</name>
</gene>
<sequence length="543" mass="60863">MRNKLFSVFVFVLSVFSFFSCSDNIVPDFSFTPEVPKAGQTVSFTNLTTGDEDWKAEHWNWNFGDNLKSTEKNPKHIYKNAGKYSITLMVDSNKNLTKTLSITVYDSIPTIYINTDSVYYYKKSTFSVLVYNPSNLDITYKWTFSSNAKGNLTNGESSKSEVEVFFNQPNTEETVSLHIVMGNELDTIITKKFHVHDMKTKSLLMAQRNGNILRQRIYDNGFEAHTSTGISAGNHPFNIIALSNLLYIFDAGSDVAYKNDWLTNTSGNGNIRVYNMNTKTTSEIINNNGKSSHFGFFNGYVDNNFIYWTDYSEFIYKTPVNSTLGSFEWKGSTDNQTSVPYYLAKADRLGYYGNGLASNQFSGGIAYYDEAYFWAKGGSGKGIYRFLPTDILTANATGTAPVPSLGAILTDFSIRAFKIDEINQKIYFSVTAPADKVGFWVANMRGNNAERIDDAPMDDKSLYITGIAIDNVSNKVFWAYRSPQTIGASSPSGSWENYYKDHPTHRTGVKMATLATQYKPAGDIEYFSEGVVAYGIALDEVKK</sequence>
<dbReference type="Gene3D" id="2.60.40.10">
    <property type="entry name" value="Immunoglobulins"/>
    <property type="match status" value="1"/>
</dbReference>
<dbReference type="CDD" id="cd00146">
    <property type="entry name" value="PKD"/>
    <property type="match status" value="1"/>
</dbReference>
<comment type="caution">
    <text evidence="2">The sequence shown here is derived from an EMBL/GenBank/DDBJ whole genome shotgun (WGS) entry which is preliminary data.</text>
</comment>
<evidence type="ECO:0000313" key="2">
    <source>
        <dbReference type="EMBL" id="MPM60790.1"/>
    </source>
</evidence>
<dbReference type="InterPro" id="IPR000601">
    <property type="entry name" value="PKD_dom"/>
</dbReference>
<dbReference type="EMBL" id="VSSQ01017986">
    <property type="protein sequence ID" value="MPM60790.1"/>
    <property type="molecule type" value="Genomic_DNA"/>
</dbReference>
<dbReference type="AlphaFoldDB" id="A0A645B5S4"/>
<dbReference type="PROSITE" id="PS50093">
    <property type="entry name" value="PKD"/>
    <property type="match status" value="1"/>
</dbReference>
<protein>
    <recommendedName>
        <fullName evidence="1">PKD domain-containing protein</fullName>
    </recommendedName>
</protein>
<name>A0A645B5S4_9ZZZZ</name>
<dbReference type="InterPro" id="IPR013783">
    <property type="entry name" value="Ig-like_fold"/>
</dbReference>
<dbReference type="InterPro" id="IPR035986">
    <property type="entry name" value="PKD_dom_sf"/>
</dbReference>
<dbReference type="InterPro" id="IPR022409">
    <property type="entry name" value="PKD/Chitinase_dom"/>
</dbReference>
<dbReference type="Pfam" id="PF18911">
    <property type="entry name" value="PKD_4"/>
    <property type="match status" value="1"/>
</dbReference>
<reference evidence="2" key="1">
    <citation type="submission" date="2019-08" db="EMBL/GenBank/DDBJ databases">
        <authorList>
            <person name="Kucharzyk K."/>
            <person name="Murdoch R.W."/>
            <person name="Higgins S."/>
            <person name="Loffler F."/>
        </authorList>
    </citation>
    <scope>NUCLEOTIDE SEQUENCE</scope>
</reference>
<evidence type="ECO:0000259" key="1">
    <source>
        <dbReference type="PROSITE" id="PS50093"/>
    </source>
</evidence>
<dbReference type="PROSITE" id="PS51257">
    <property type="entry name" value="PROKAR_LIPOPROTEIN"/>
    <property type="match status" value="1"/>
</dbReference>
<proteinExistence type="predicted"/>
<organism evidence="2">
    <name type="scientific">bioreactor metagenome</name>
    <dbReference type="NCBI Taxonomy" id="1076179"/>
    <lineage>
        <taxon>unclassified sequences</taxon>
        <taxon>metagenomes</taxon>
        <taxon>ecological metagenomes</taxon>
    </lineage>
</organism>